<dbReference type="PANTHER" id="PTHR12128">
    <property type="entry name" value="DIHYDRODIPICOLINATE SYNTHASE"/>
    <property type="match status" value="1"/>
</dbReference>
<evidence type="ECO:0000256" key="1">
    <source>
        <dbReference type="ARBA" id="ARBA00007592"/>
    </source>
</evidence>
<evidence type="ECO:0000313" key="7">
    <source>
        <dbReference type="Proteomes" id="UP000294739"/>
    </source>
</evidence>
<dbReference type="PROSITE" id="PS00666">
    <property type="entry name" value="DHDPS_2"/>
    <property type="match status" value="1"/>
</dbReference>
<sequence length="314" mass="32717">MADGTALLGGVTVPLVTPMDATGRPAAEQARDLLGALAGAGVENLMLLGSNGEGPLLPTSVLGPFLEGVIEDWRSLTHGGVVTVNVTAPGTLDALDRAAIAASAGADALVMSPPIYFHHRDDEIVDHYAALAVTGLPVIAYNAPRYSIPITATVLDGLLELDHVVGIKDSSGDLEFLGHLVDRAQSCSGFAVSQGAETQLAAALDMGADGITPGVANLAPGLSLRLIAAHEAGDRDEVQRLQDQITALTKLHAIRPGTPAVKEILAQRSLCPPYVAPPLRRCTRAESADLRRFMSPHETQLLHPTKGQAAWSLP</sequence>
<dbReference type="InterPro" id="IPR013785">
    <property type="entry name" value="Aldolase_TIM"/>
</dbReference>
<dbReference type="CDD" id="cd00408">
    <property type="entry name" value="DHDPS-like"/>
    <property type="match status" value="1"/>
</dbReference>
<dbReference type="InterPro" id="IPR002220">
    <property type="entry name" value="DapA-like"/>
</dbReference>
<evidence type="ECO:0000313" key="6">
    <source>
        <dbReference type="EMBL" id="TDE14244.1"/>
    </source>
</evidence>
<dbReference type="Proteomes" id="UP000294739">
    <property type="component" value="Unassembled WGS sequence"/>
</dbReference>
<dbReference type="OrthoDB" id="4160798at2"/>
<comment type="similarity">
    <text evidence="1 4">Belongs to the DapA family.</text>
</comment>
<dbReference type="AlphaFoldDB" id="A0A4R5DPV8"/>
<organism evidence="6 7">
    <name type="scientific">Jiangella asiatica</name>
    <dbReference type="NCBI Taxonomy" id="2530372"/>
    <lineage>
        <taxon>Bacteria</taxon>
        <taxon>Bacillati</taxon>
        <taxon>Actinomycetota</taxon>
        <taxon>Actinomycetes</taxon>
        <taxon>Jiangellales</taxon>
        <taxon>Jiangellaceae</taxon>
        <taxon>Jiangella</taxon>
    </lineage>
</organism>
<dbReference type="GO" id="GO:0008840">
    <property type="term" value="F:4-hydroxy-tetrahydrodipicolinate synthase activity"/>
    <property type="evidence" value="ECO:0007669"/>
    <property type="project" value="TreeGrafter"/>
</dbReference>
<dbReference type="SUPFAM" id="SSF51569">
    <property type="entry name" value="Aldolase"/>
    <property type="match status" value="1"/>
</dbReference>
<dbReference type="SMART" id="SM01130">
    <property type="entry name" value="DHDPS"/>
    <property type="match status" value="1"/>
</dbReference>
<evidence type="ECO:0000256" key="2">
    <source>
        <dbReference type="ARBA" id="ARBA00023239"/>
    </source>
</evidence>
<evidence type="ECO:0000256" key="4">
    <source>
        <dbReference type="PIRNR" id="PIRNR001365"/>
    </source>
</evidence>
<comment type="caution">
    <text evidence="6">The sequence shown here is derived from an EMBL/GenBank/DDBJ whole genome shotgun (WGS) entry which is preliminary data.</text>
</comment>
<keyword evidence="7" id="KW-1185">Reference proteome</keyword>
<accession>A0A4R5DPV8</accession>
<evidence type="ECO:0000256" key="3">
    <source>
        <dbReference type="ARBA" id="ARBA00023270"/>
    </source>
</evidence>
<reference evidence="6 7" key="1">
    <citation type="submission" date="2019-03" db="EMBL/GenBank/DDBJ databases">
        <title>Draft genome sequences of novel Actinobacteria.</title>
        <authorList>
            <person name="Sahin N."/>
            <person name="Ay H."/>
            <person name="Saygin H."/>
        </authorList>
    </citation>
    <scope>NUCLEOTIDE SEQUENCE [LARGE SCALE GENOMIC DNA]</scope>
    <source>
        <strain evidence="6 7">5K138</strain>
    </source>
</reference>
<feature type="active site" description="Schiff-base intermediate with substrate" evidence="5">
    <location>
        <position position="168"/>
    </location>
</feature>
<dbReference type="InterPro" id="IPR020625">
    <property type="entry name" value="Schiff_base-form_aldolases_AS"/>
</dbReference>
<dbReference type="Pfam" id="PF00701">
    <property type="entry name" value="DHDPS"/>
    <property type="match status" value="1"/>
</dbReference>
<dbReference type="EMBL" id="SMKZ01000003">
    <property type="protein sequence ID" value="TDE14244.1"/>
    <property type="molecule type" value="Genomic_DNA"/>
</dbReference>
<keyword evidence="3" id="KW-0704">Schiff base</keyword>
<dbReference type="InParanoid" id="A0A4R5DPV8"/>
<feature type="active site" description="Proton donor/acceptor" evidence="5">
    <location>
        <position position="141"/>
    </location>
</feature>
<gene>
    <name evidence="6" type="ORF">E1269_03570</name>
</gene>
<proteinExistence type="inferred from homology"/>
<dbReference type="PIRSF" id="PIRSF001365">
    <property type="entry name" value="DHDPS"/>
    <property type="match status" value="1"/>
</dbReference>
<protein>
    <submittedName>
        <fullName evidence="6">Dihydrodipicolinate synthase family protein</fullName>
    </submittedName>
</protein>
<name>A0A4R5DPV8_9ACTN</name>
<dbReference type="GO" id="GO:0044281">
    <property type="term" value="P:small molecule metabolic process"/>
    <property type="evidence" value="ECO:0007669"/>
    <property type="project" value="UniProtKB-ARBA"/>
</dbReference>
<dbReference type="Gene3D" id="3.20.20.70">
    <property type="entry name" value="Aldolase class I"/>
    <property type="match status" value="1"/>
</dbReference>
<dbReference type="PANTHER" id="PTHR12128:SF66">
    <property type="entry name" value="4-HYDROXY-2-OXOGLUTARATE ALDOLASE, MITOCHONDRIAL"/>
    <property type="match status" value="1"/>
</dbReference>
<keyword evidence="2 4" id="KW-0456">Lyase</keyword>
<evidence type="ECO:0000256" key="5">
    <source>
        <dbReference type="PIRSR" id="PIRSR001365-1"/>
    </source>
</evidence>
<dbReference type="RefSeq" id="WP_131891298.1">
    <property type="nucleotide sequence ID" value="NZ_SMKZ01000003.1"/>
</dbReference>